<proteinExistence type="predicted"/>
<sequence>MCLEVTHVDRTSSLLISSQDLTKSPNYCGVFYLTSFPRLNLLRSLSNSYQVNLIAKCFFWNHLPTQLHTCFTCGQSFLNVQFCDPKWNHYLQ</sequence>
<name>A0A1I7WBG0_HETBA</name>
<keyword evidence="1" id="KW-1185">Reference proteome</keyword>
<dbReference type="WBParaSite" id="Hba_02017">
    <property type="protein sequence ID" value="Hba_02017"/>
    <property type="gene ID" value="Hba_02017"/>
</dbReference>
<dbReference type="AlphaFoldDB" id="A0A1I7WBG0"/>
<evidence type="ECO:0000313" key="1">
    <source>
        <dbReference type="Proteomes" id="UP000095283"/>
    </source>
</evidence>
<accession>A0A1I7WBG0</accession>
<evidence type="ECO:0000313" key="2">
    <source>
        <dbReference type="WBParaSite" id="Hba_02017"/>
    </source>
</evidence>
<organism evidence="1 2">
    <name type="scientific">Heterorhabditis bacteriophora</name>
    <name type="common">Entomopathogenic nematode worm</name>
    <dbReference type="NCBI Taxonomy" id="37862"/>
    <lineage>
        <taxon>Eukaryota</taxon>
        <taxon>Metazoa</taxon>
        <taxon>Ecdysozoa</taxon>
        <taxon>Nematoda</taxon>
        <taxon>Chromadorea</taxon>
        <taxon>Rhabditida</taxon>
        <taxon>Rhabditina</taxon>
        <taxon>Rhabditomorpha</taxon>
        <taxon>Strongyloidea</taxon>
        <taxon>Heterorhabditidae</taxon>
        <taxon>Heterorhabditis</taxon>
    </lineage>
</organism>
<protein>
    <submittedName>
        <fullName evidence="2">Ovule protein</fullName>
    </submittedName>
</protein>
<reference evidence="2" key="1">
    <citation type="submission" date="2016-11" db="UniProtKB">
        <authorList>
            <consortium name="WormBaseParasite"/>
        </authorList>
    </citation>
    <scope>IDENTIFICATION</scope>
</reference>
<dbReference type="Proteomes" id="UP000095283">
    <property type="component" value="Unplaced"/>
</dbReference>